<sequence length="86" mass="9925">MYGYPTDILSREVRFLSRYSLAYSDVGTNFMAEVKILDSWDRNFSVAQYESKSTKEISLRMVEHIKVLVRNAKVGVALRELIANSF</sequence>
<dbReference type="VEuPathDB" id="FungiDB:BLGHR1_14321"/>
<evidence type="ECO:0000313" key="2">
    <source>
        <dbReference type="Proteomes" id="UP000275772"/>
    </source>
</evidence>
<dbReference type="EMBL" id="UNSH01000051">
    <property type="protein sequence ID" value="SZF03529.1"/>
    <property type="molecule type" value="Genomic_DNA"/>
</dbReference>
<dbReference type="Proteomes" id="UP000275772">
    <property type="component" value="Unassembled WGS sequence"/>
</dbReference>
<name>A0A383UUR7_BLUHO</name>
<dbReference type="AlphaFoldDB" id="A0A383UUR7"/>
<organism evidence="1 2">
    <name type="scientific">Blumeria hordei</name>
    <name type="common">Barley powdery mildew</name>
    <name type="synonym">Blumeria graminis f. sp. hordei</name>
    <dbReference type="NCBI Taxonomy" id="2867405"/>
    <lineage>
        <taxon>Eukaryota</taxon>
        <taxon>Fungi</taxon>
        <taxon>Dikarya</taxon>
        <taxon>Ascomycota</taxon>
        <taxon>Pezizomycotina</taxon>
        <taxon>Leotiomycetes</taxon>
        <taxon>Erysiphales</taxon>
        <taxon>Erysiphaceae</taxon>
        <taxon>Blumeria</taxon>
    </lineage>
</organism>
<evidence type="ECO:0000313" key="1">
    <source>
        <dbReference type="EMBL" id="SZF03529.1"/>
    </source>
</evidence>
<accession>A0A383UUR7</accession>
<protein>
    <submittedName>
        <fullName evidence="1">Uncharacterized protein</fullName>
    </submittedName>
</protein>
<gene>
    <name evidence="1" type="ORF">BLGHR1_14321</name>
</gene>
<reference evidence="1 2" key="1">
    <citation type="submission" date="2017-11" db="EMBL/GenBank/DDBJ databases">
        <authorList>
            <person name="Kracher B."/>
        </authorList>
    </citation>
    <scope>NUCLEOTIDE SEQUENCE [LARGE SCALE GENOMIC DNA]</scope>
    <source>
        <strain evidence="1 2">RACE1</strain>
    </source>
</reference>
<proteinExistence type="predicted"/>